<keyword evidence="2" id="KW-1185">Reference proteome</keyword>
<comment type="caution">
    <text evidence="1">The sequence shown here is derived from an EMBL/GenBank/DDBJ whole genome shotgun (WGS) entry which is preliminary data.</text>
</comment>
<dbReference type="Proteomes" id="UP000789702">
    <property type="component" value="Unassembled WGS sequence"/>
</dbReference>
<reference evidence="1" key="1">
    <citation type="submission" date="2021-06" db="EMBL/GenBank/DDBJ databases">
        <authorList>
            <person name="Kallberg Y."/>
            <person name="Tangrot J."/>
            <person name="Rosling A."/>
        </authorList>
    </citation>
    <scope>NUCLEOTIDE SEQUENCE</scope>
    <source>
        <strain evidence="1">IL203A</strain>
    </source>
</reference>
<protein>
    <submittedName>
        <fullName evidence="1">7903_t:CDS:1</fullName>
    </submittedName>
</protein>
<dbReference type="EMBL" id="CAJVPU010004221">
    <property type="protein sequence ID" value="CAG8529798.1"/>
    <property type="molecule type" value="Genomic_DNA"/>
</dbReference>
<accession>A0ACA9LJZ0</accession>
<sequence length="113" mass="12669">DNSSNDGVLECNVYSKSVLHLIVEMKNEIGTSGCDSTYNWPSFLLCLARPWVCILGAIYVKKLIIDLLTDFIPLIPTNDRAYTERVARLFKALHLGVNKLTEYYGSLDALTDP</sequence>
<gene>
    <name evidence="1" type="ORF">DHETER_LOCUS4312</name>
</gene>
<name>A0ACA9LJZ0_9GLOM</name>
<organism evidence="1 2">
    <name type="scientific">Dentiscutata heterogama</name>
    <dbReference type="NCBI Taxonomy" id="1316150"/>
    <lineage>
        <taxon>Eukaryota</taxon>
        <taxon>Fungi</taxon>
        <taxon>Fungi incertae sedis</taxon>
        <taxon>Mucoromycota</taxon>
        <taxon>Glomeromycotina</taxon>
        <taxon>Glomeromycetes</taxon>
        <taxon>Diversisporales</taxon>
        <taxon>Gigasporaceae</taxon>
        <taxon>Dentiscutata</taxon>
    </lineage>
</organism>
<evidence type="ECO:0000313" key="2">
    <source>
        <dbReference type="Proteomes" id="UP000789702"/>
    </source>
</evidence>
<proteinExistence type="predicted"/>
<evidence type="ECO:0000313" key="1">
    <source>
        <dbReference type="EMBL" id="CAG8529798.1"/>
    </source>
</evidence>
<feature type="non-terminal residue" evidence="1">
    <location>
        <position position="1"/>
    </location>
</feature>